<evidence type="ECO:0000313" key="3">
    <source>
        <dbReference type="Proteomes" id="UP000269154"/>
    </source>
</evidence>
<keyword evidence="3" id="KW-1185">Reference proteome</keyword>
<gene>
    <name evidence="2" type="ORF">D5R40_10690</name>
</gene>
<dbReference type="AlphaFoldDB" id="A0A3N6RSB5"/>
<dbReference type="SUPFAM" id="SSF52540">
    <property type="entry name" value="P-loop containing nucleoside triphosphate hydrolases"/>
    <property type="match status" value="1"/>
</dbReference>
<dbReference type="SMART" id="SM00382">
    <property type="entry name" value="AAA"/>
    <property type="match status" value="1"/>
</dbReference>
<dbReference type="Proteomes" id="UP000269154">
    <property type="component" value="Unassembled WGS sequence"/>
</dbReference>
<evidence type="ECO:0000259" key="1">
    <source>
        <dbReference type="SMART" id="SM00382"/>
    </source>
</evidence>
<dbReference type="OrthoDB" id="9783370at2"/>
<name>A0A3N6RSB5_9CYAN</name>
<comment type="caution">
    <text evidence="2">The sequence shown here is derived from an EMBL/GenBank/DDBJ whole genome shotgun (WGS) entry which is preliminary data.</text>
</comment>
<proteinExistence type="predicted"/>
<evidence type="ECO:0000313" key="2">
    <source>
        <dbReference type="EMBL" id="RQH45447.1"/>
    </source>
</evidence>
<dbReference type="GO" id="GO:0005524">
    <property type="term" value="F:ATP binding"/>
    <property type="evidence" value="ECO:0007669"/>
    <property type="project" value="InterPro"/>
</dbReference>
<dbReference type="Gene3D" id="3.40.50.300">
    <property type="entry name" value="P-loop containing nucleotide triphosphate hydrolases"/>
    <property type="match status" value="1"/>
</dbReference>
<dbReference type="InterPro" id="IPR003593">
    <property type="entry name" value="AAA+_ATPase"/>
</dbReference>
<organism evidence="2 3">
    <name type="scientific">Okeania hirsuta</name>
    <dbReference type="NCBI Taxonomy" id="1458930"/>
    <lineage>
        <taxon>Bacteria</taxon>
        <taxon>Bacillati</taxon>
        <taxon>Cyanobacteriota</taxon>
        <taxon>Cyanophyceae</taxon>
        <taxon>Oscillatoriophycideae</taxon>
        <taxon>Oscillatoriales</taxon>
        <taxon>Microcoleaceae</taxon>
        <taxon>Okeania</taxon>
    </lineage>
</organism>
<sequence length="311" mass="36360">MANLPLEYEGNIQPLTGEWNNLVQQNLYPYYPDDFLKEAVNLSIRLNRPLLLEGEPGCGKSRLAYSIIYEFSQKYPSLNWKFRLWNVQSISKAQDGFYTYDYIGRLQAAQLAKLGIKNQETDPTNLIKYLELGPLGYAFQEKKYRTVVLIDEIDKADTDFPNDLLLALEEQRFEIKDLHPRRWLKANPDAPPIVIITSNQEKTLPNAFLRRCLYHYIEFPGQEQLIKIINARFQNPPSEIVEKAIDRFLELREMMEDERGETGKKVSTSELIDWFAILNEYRPEEIIEKLETGLPFPSTLLKSRSDREDFL</sequence>
<dbReference type="InterPro" id="IPR027417">
    <property type="entry name" value="P-loop_NTPase"/>
</dbReference>
<reference evidence="2 3" key="1">
    <citation type="journal article" date="2018" name="ACS Chem. Biol.">
        <title>Ketoreductase domain dysfunction expands chemodiversity: malyngamide biosynthesis in the cyanobacterium Okeania hirsuta.</title>
        <authorList>
            <person name="Moss N.A."/>
            <person name="Leao T."/>
            <person name="Rankin M."/>
            <person name="McCullough T.M."/>
            <person name="Qu P."/>
            <person name="Korobeynikov A."/>
            <person name="Smith J.L."/>
            <person name="Gerwick L."/>
            <person name="Gerwick W.H."/>
        </authorList>
    </citation>
    <scope>NUCLEOTIDE SEQUENCE [LARGE SCALE GENOMIC DNA]</scope>
    <source>
        <strain evidence="2 3">PAB10Feb10-1</strain>
    </source>
</reference>
<dbReference type="RefSeq" id="WP_124154618.1">
    <property type="nucleotide sequence ID" value="NZ_CAWOLW010000401.1"/>
</dbReference>
<dbReference type="InterPro" id="IPR011704">
    <property type="entry name" value="ATPase_dyneun-rel_AAA"/>
</dbReference>
<accession>A0A3N6RSB5</accession>
<dbReference type="Pfam" id="PF07728">
    <property type="entry name" value="AAA_5"/>
    <property type="match status" value="1"/>
</dbReference>
<protein>
    <submittedName>
        <fullName evidence="2">MoxR family ATPase</fullName>
    </submittedName>
</protein>
<dbReference type="GO" id="GO:0016887">
    <property type="term" value="F:ATP hydrolysis activity"/>
    <property type="evidence" value="ECO:0007669"/>
    <property type="project" value="InterPro"/>
</dbReference>
<dbReference type="EMBL" id="RCBY01000046">
    <property type="protein sequence ID" value="RQH45447.1"/>
    <property type="molecule type" value="Genomic_DNA"/>
</dbReference>
<feature type="domain" description="AAA+ ATPase" evidence="1">
    <location>
        <begin position="46"/>
        <end position="223"/>
    </location>
</feature>